<dbReference type="RefSeq" id="WP_328857238.1">
    <property type="nucleotide sequence ID" value="NZ_CP108021.1"/>
</dbReference>
<reference evidence="3 4" key="1">
    <citation type="submission" date="2022-10" db="EMBL/GenBank/DDBJ databases">
        <title>The complete genomes of actinobacterial strains from the NBC collection.</title>
        <authorList>
            <person name="Joergensen T.S."/>
            <person name="Alvarez Arevalo M."/>
            <person name="Sterndorff E.B."/>
            <person name="Faurdal D."/>
            <person name="Vuksanovic O."/>
            <person name="Mourched A.-S."/>
            <person name="Charusanti P."/>
            <person name="Shaw S."/>
            <person name="Blin K."/>
            <person name="Weber T."/>
        </authorList>
    </citation>
    <scope>NUCLEOTIDE SEQUENCE [LARGE SCALE GENOMIC DNA]</scope>
    <source>
        <strain evidence="3 4">NBC_00319</strain>
    </source>
</reference>
<dbReference type="KEGG" id="whr:OG579_19155"/>
<dbReference type="Proteomes" id="UP001432128">
    <property type="component" value="Chromosome"/>
</dbReference>
<protein>
    <recommendedName>
        <fullName evidence="2">Outer membrane channel protein CpnT-like N-terminal domain-containing protein</fullName>
    </recommendedName>
</protein>
<feature type="domain" description="Outer membrane channel protein CpnT-like N-terminal" evidence="2">
    <location>
        <begin position="133"/>
        <end position="263"/>
    </location>
</feature>
<dbReference type="EMBL" id="CP108021">
    <property type="protein sequence ID" value="WUM19787.1"/>
    <property type="molecule type" value="Genomic_DNA"/>
</dbReference>
<evidence type="ECO:0000256" key="1">
    <source>
        <dbReference type="SAM" id="MobiDB-lite"/>
    </source>
</evidence>
<feature type="region of interest" description="Disordered" evidence="1">
    <location>
        <begin position="104"/>
        <end position="130"/>
    </location>
</feature>
<accession>A0AAU4K179</accession>
<evidence type="ECO:0000313" key="3">
    <source>
        <dbReference type="EMBL" id="WUM19787.1"/>
    </source>
</evidence>
<sequence>MPTLVVDPVQFARAATGMTEVARSTQSAASSLAAALSGSGGMGGSDHAGVEWSNSYDEGARAAMSAVASAVGAAGNVATRLHATGVNHAHADAAATIGGSGDAALPAAPTPPTMAAPSPPSAAGGSGGGPPGWSLVEGLVGYVWPNGHQDRLHAADAAWQATAAQLQAAASPVAGAASAVSAQQSPECGAAATACTETGAHLSDLASVCTELGSSCSEYAAHLDQAHHEIISTLKELIIETAAIEAGGAVLAFFTAGLDEIAAQALVAARIATAAAKIRRVIEALIDAARAVAAAVKGFAGRAAEVLSKLEPLATGAVKTAATAAAKAGRAGASAVADAGRTGASAASSAARAAPSAISNGAKTAANAVAEGALKNASAGAGMEFAKEGVESIATGENKLDPTKIASQSAFSMLTGPVGKAVGERTIPKAVTQLGEEAKESVVTKGARQVVTTATSASLNATQQELHATISPDTADVVGGTSLVQTARDLPEAWDNAPAAIDQGREKLDDAVDAARQKLGQ</sequence>
<evidence type="ECO:0000259" key="2">
    <source>
        <dbReference type="Pfam" id="PF25547"/>
    </source>
</evidence>
<proteinExistence type="predicted"/>
<dbReference type="AlphaFoldDB" id="A0AAU4K179"/>
<dbReference type="InterPro" id="IPR057746">
    <property type="entry name" value="CpnT-like_N"/>
</dbReference>
<dbReference type="Pfam" id="PF25547">
    <property type="entry name" value="WXG100_2"/>
    <property type="match status" value="1"/>
</dbReference>
<feature type="compositionally biased region" description="Pro residues" evidence="1">
    <location>
        <begin position="108"/>
        <end position="120"/>
    </location>
</feature>
<name>A0AAU4K179_9NOCA</name>
<keyword evidence="4" id="KW-1185">Reference proteome</keyword>
<evidence type="ECO:0000313" key="4">
    <source>
        <dbReference type="Proteomes" id="UP001432128"/>
    </source>
</evidence>
<gene>
    <name evidence="3" type="ORF">OG579_19155</name>
</gene>
<organism evidence="3 4">
    <name type="scientific">Williamsia herbipolensis</name>
    <dbReference type="NCBI Taxonomy" id="1603258"/>
    <lineage>
        <taxon>Bacteria</taxon>
        <taxon>Bacillati</taxon>
        <taxon>Actinomycetota</taxon>
        <taxon>Actinomycetes</taxon>
        <taxon>Mycobacteriales</taxon>
        <taxon>Nocardiaceae</taxon>
        <taxon>Williamsia</taxon>
    </lineage>
</organism>